<protein>
    <submittedName>
        <fullName evidence="1">HIT family hydrolase</fullName>
    </submittedName>
</protein>
<dbReference type="PATRIC" id="fig|251720.4.peg.1924"/>
<dbReference type="SMART" id="SM00953">
    <property type="entry name" value="RES"/>
    <property type="match status" value="1"/>
</dbReference>
<dbReference type="RefSeq" id="WP_057432423.1">
    <property type="nucleotide sequence ID" value="NZ_LIHQ01000216.1"/>
</dbReference>
<accession>A0A0Q0DVX2</accession>
<proteinExistence type="predicted"/>
<dbReference type="InterPro" id="IPR014914">
    <property type="entry name" value="RES_dom"/>
</dbReference>
<comment type="caution">
    <text evidence="1">The sequence shown here is derived from an EMBL/GenBank/DDBJ whole genome shotgun (WGS) entry which is preliminary data.</text>
</comment>
<dbReference type="GO" id="GO:0016787">
    <property type="term" value="F:hydrolase activity"/>
    <property type="evidence" value="ECO:0007669"/>
    <property type="project" value="UniProtKB-KW"/>
</dbReference>
<organism evidence="1 2">
    <name type="scientific">Pseudomonas amygdali pv. ulmi</name>
    <dbReference type="NCBI Taxonomy" id="251720"/>
    <lineage>
        <taxon>Bacteria</taxon>
        <taxon>Pseudomonadati</taxon>
        <taxon>Pseudomonadota</taxon>
        <taxon>Gammaproteobacteria</taxon>
        <taxon>Pseudomonadales</taxon>
        <taxon>Pseudomonadaceae</taxon>
        <taxon>Pseudomonas</taxon>
        <taxon>Pseudomonas amygdali</taxon>
    </lineage>
</organism>
<reference evidence="1 2" key="1">
    <citation type="submission" date="2015-09" db="EMBL/GenBank/DDBJ databases">
        <title>Genome announcement of multiple Pseudomonas syringae strains.</title>
        <authorList>
            <person name="Thakur S."/>
            <person name="Wang P.W."/>
            <person name="Gong Y."/>
            <person name="Weir B.S."/>
            <person name="Guttman D.S."/>
        </authorList>
    </citation>
    <scope>NUCLEOTIDE SEQUENCE [LARGE SCALE GENOMIC DNA]</scope>
    <source>
        <strain evidence="1 2">ICMP3962</strain>
    </source>
</reference>
<dbReference type="OrthoDB" id="1425103at2"/>
<name>A0A0Q0DVX2_PSEA0</name>
<keyword evidence="1" id="KW-0378">Hydrolase</keyword>
<gene>
    <name evidence="1" type="ORF">ALO41_200215</name>
</gene>
<dbReference type="EMBL" id="LJRQ01000195">
    <property type="protein sequence ID" value="KPZ12444.1"/>
    <property type="molecule type" value="Genomic_DNA"/>
</dbReference>
<dbReference type="Proteomes" id="UP000050266">
    <property type="component" value="Unassembled WGS sequence"/>
</dbReference>
<evidence type="ECO:0000313" key="2">
    <source>
        <dbReference type="Proteomes" id="UP000050266"/>
    </source>
</evidence>
<sequence length="358" mass="40391">MTEDTAETGQTLLCSECFTDEGLRIDAFKLGIEQHGTCPNCQNSDGRKLTKKLIESLAWRFFVSGTTVRCDYGAAPVIQCNEHHFGKSDISPSTWLEGDIKLLENAGQLGFFHYGPRLWMVGKIEPLDDLQDESKRSQIINRVMEEYPEKTIARGAKFYRLRVSPQRPADPLEYDSPPIALAGKGRLDSPGLPIMYGSQDIDICIHECRATTDDDIYVATLEPQRDLRLLDLTHVLEEDVSEFESLDLAIHMLFLARSHSYGISREIALEAKNKGFDGIIYPSFFSLIRTGGHPFETAYGLSLRRFHPEKEKYAEAYTIPNFALFGRPLESGLVSIKCINRLVLTQVGYRGHFGPVEY</sequence>
<dbReference type="Pfam" id="PF08808">
    <property type="entry name" value="RES"/>
    <property type="match status" value="1"/>
</dbReference>
<dbReference type="AlphaFoldDB" id="A0A0Q0DVX2"/>
<evidence type="ECO:0000313" key="1">
    <source>
        <dbReference type="EMBL" id="KPZ12444.1"/>
    </source>
</evidence>